<evidence type="ECO:0000259" key="4">
    <source>
        <dbReference type="Pfam" id="PF16845"/>
    </source>
</evidence>
<evidence type="ECO:0000256" key="1">
    <source>
        <dbReference type="ARBA" id="ARBA00007233"/>
    </source>
</evidence>
<keyword evidence="6" id="KW-1185">Reference proteome</keyword>
<dbReference type="InterPro" id="IPR000010">
    <property type="entry name" value="Cystatin_dom"/>
</dbReference>
<comment type="caution">
    <text evidence="5">The sequence shown here is derived from an EMBL/GenBank/DDBJ whole genome shotgun (WGS) entry which is preliminary data.</text>
</comment>
<dbReference type="EMBL" id="JACMSC010000004">
    <property type="protein sequence ID" value="KAG6525225.1"/>
    <property type="molecule type" value="Genomic_DNA"/>
</dbReference>
<keyword evidence="2" id="KW-0646">Protease inhibitor</keyword>
<proteinExistence type="inferred from homology"/>
<feature type="domain" description="Cystatin" evidence="4">
    <location>
        <begin position="3"/>
        <end position="54"/>
    </location>
</feature>
<dbReference type="SUPFAM" id="SSF54403">
    <property type="entry name" value="Cystatin/monellin"/>
    <property type="match status" value="1"/>
</dbReference>
<evidence type="ECO:0000256" key="3">
    <source>
        <dbReference type="ARBA" id="ARBA00022704"/>
    </source>
</evidence>
<sequence>MRLVSVVKGETQVVAGINYRIVLEAGVVGAKVNVYEAVVWEKEWEKFRKLISFDLRLGRLDEQFVEKSVDSNTTNEISMLKRTKKASLVSNEAPIDKGIEVSVPIEPGKVQKRREIRHGKAGSETTFVQENSNANGTKRVDLSQEKEMVKSSVDSQINLNINAKDAIDLRIPPTVVTGIVD</sequence>
<dbReference type="GO" id="GO:0004869">
    <property type="term" value="F:cysteine-type endopeptidase inhibitor activity"/>
    <property type="evidence" value="ECO:0007669"/>
    <property type="project" value="UniProtKB-KW"/>
</dbReference>
<reference evidence="5 6" key="1">
    <citation type="submission" date="2020-08" db="EMBL/GenBank/DDBJ databases">
        <title>Plant Genome Project.</title>
        <authorList>
            <person name="Zhang R.-G."/>
        </authorList>
    </citation>
    <scope>NUCLEOTIDE SEQUENCE [LARGE SCALE GENOMIC DNA]</scope>
    <source>
        <tissue evidence="5">Rhizome</tissue>
    </source>
</reference>
<organism evidence="5 6">
    <name type="scientific">Zingiber officinale</name>
    <name type="common">Ginger</name>
    <name type="synonym">Amomum zingiber</name>
    <dbReference type="NCBI Taxonomy" id="94328"/>
    <lineage>
        <taxon>Eukaryota</taxon>
        <taxon>Viridiplantae</taxon>
        <taxon>Streptophyta</taxon>
        <taxon>Embryophyta</taxon>
        <taxon>Tracheophyta</taxon>
        <taxon>Spermatophyta</taxon>
        <taxon>Magnoliopsida</taxon>
        <taxon>Liliopsida</taxon>
        <taxon>Zingiberales</taxon>
        <taxon>Zingiberaceae</taxon>
        <taxon>Zingiber</taxon>
    </lineage>
</organism>
<comment type="similarity">
    <text evidence="1">Belongs to the cystatin family. Phytocystatin subfamily.</text>
</comment>
<dbReference type="PROSITE" id="PS00287">
    <property type="entry name" value="CYSTATIN"/>
    <property type="match status" value="1"/>
</dbReference>
<evidence type="ECO:0000313" key="5">
    <source>
        <dbReference type="EMBL" id="KAG6525225.1"/>
    </source>
</evidence>
<protein>
    <recommendedName>
        <fullName evidence="4">Cystatin domain-containing protein</fullName>
    </recommendedName>
</protein>
<dbReference type="Gene3D" id="3.10.450.10">
    <property type="match status" value="1"/>
</dbReference>
<name>A0A8J5LQ23_ZINOF</name>
<dbReference type="Pfam" id="PF16845">
    <property type="entry name" value="SQAPI"/>
    <property type="match status" value="1"/>
</dbReference>
<dbReference type="Proteomes" id="UP000734854">
    <property type="component" value="Unassembled WGS sequence"/>
</dbReference>
<dbReference type="CDD" id="cd00042">
    <property type="entry name" value="CY"/>
    <property type="match status" value="1"/>
</dbReference>
<evidence type="ECO:0000256" key="2">
    <source>
        <dbReference type="ARBA" id="ARBA00022690"/>
    </source>
</evidence>
<accession>A0A8J5LQ23</accession>
<dbReference type="AlphaFoldDB" id="A0A8J5LQ23"/>
<dbReference type="PANTHER" id="PTHR47364:SF2">
    <property type="entry name" value="CYSTEINE PROTEINASE INHIBITOR 5"/>
    <property type="match status" value="1"/>
</dbReference>
<dbReference type="PANTHER" id="PTHR47364">
    <property type="entry name" value="CYSTEINE PROTEINASE INHIBITOR 5"/>
    <property type="match status" value="1"/>
</dbReference>
<dbReference type="InterPro" id="IPR018073">
    <property type="entry name" value="Prot_inh_cystat_CS"/>
</dbReference>
<gene>
    <name evidence="5" type="ORF">ZIOFF_015179</name>
</gene>
<keyword evidence="3" id="KW-0789">Thiol protease inhibitor</keyword>
<evidence type="ECO:0000313" key="6">
    <source>
        <dbReference type="Proteomes" id="UP000734854"/>
    </source>
</evidence>
<dbReference type="InterPro" id="IPR046350">
    <property type="entry name" value="Cystatin_sf"/>
</dbReference>